<evidence type="ECO:0000313" key="4">
    <source>
        <dbReference type="Proteomes" id="UP001066327"/>
    </source>
</evidence>
<accession>A0AAX3YSA4</accession>
<dbReference type="Proteomes" id="UP001231166">
    <property type="component" value="Plasmid pRho-VOC14-C342"/>
</dbReference>
<dbReference type="Proteomes" id="UP001066327">
    <property type="component" value="Unassembled WGS sequence"/>
</dbReference>
<reference evidence="3" key="2">
    <citation type="submission" date="2023-07" db="EMBL/GenBank/DDBJ databases">
        <title>Genomic analysis of Rhodococcus opacus VOC-14 with glycol ethers degradation activity.</title>
        <authorList>
            <person name="Narkevich D.A."/>
            <person name="Hlushen A.M."/>
            <person name="Akhremchuk A.E."/>
            <person name="Sikolenko M.A."/>
            <person name="Valentovich L.N."/>
        </authorList>
    </citation>
    <scope>NUCLEOTIDE SEQUENCE</scope>
    <source>
        <strain evidence="3">VOC-14</strain>
        <plasmid evidence="3">pRho-VOC14-C342</plasmid>
    </source>
</reference>
<feature type="region of interest" description="Disordered" evidence="1">
    <location>
        <begin position="1"/>
        <end position="22"/>
    </location>
</feature>
<sequence length="87" mass="10060">MQSYRQHRPRTQQTAAAAARRTYPHHEAAEIIRFAEVWAPYGGPPGDEVFVRFGITTAQFRARLRDVLRQCSDPDTTRWRTAAYRVA</sequence>
<feature type="compositionally biased region" description="Low complexity" evidence="1">
    <location>
        <begin position="11"/>
        <end position="21"/>
    </location>
</feature>
<reference evidence="2" key="1">
    <citation type="submission" date="2022-12" db="EMBL/GenBank/DDBJ databases">
        <authorList>
            <person name="Krivoruchko A.V."/>
            <person name="Elkin A."/>
        </authorList>
    </citation>
    <scope>NUCLEOTIDE SEQUENCE</scope>
    <source>
        <strain evidence="2">IEGM 249</strain>
    </source>
</reference>
<keyword evidence="4" id="KW-1185">Reference proteome</keyword>
<protein>
    <recommendedName>
        <fullName evidence="6">DUF3263 domain-containing protein</fullName>
    </recommendedName>
</protein>
<geneLocation type="plasmid" evidence="3 5">
    <name>pRho-VOC14-C342</name>
</geneLocation>
<organism evidence="3 5">
    <name type="scientific">Rhodococcus opacus</name>
    <name type="common">Nocardia opaca</name>
    <dbReference type="NCBI Taxonomy" id="37919"/>
    <lineage>
        <taxon>Bacteria</taxon>
        <taxon>Bacillati</taxon>
        <taxon>Actinomycetota</taxon>
        <taxon>Actinomycetes</taxon>
        <taxon>Mycobacteriales</taxon>
        <taxon>Nocardiaceae</taxon>
        <taxon>Rhodococcus</taxon>
    </lineage>
</organism>
<feature type="compositionally biased region" description="Basic residues" evidence="1">
    <location>
        <begin position="1"/>
        <end position="10"/>
    </location>
</feature>
<proteinExistence type="predicted"/>
<keyword evidence="3" id="KW-0614">Plasmid</keyword>
<evidence type="ECO:0000313" key="5">
    <source>
        <dbReference type="Proteomes" id="UP001231166"/>
    </source>
</evidence>
<name>A0AAX3YSA4_RHOOP</name>
<evidence type="ECO:0000256" key="1">
    <source>
        <dbReference type="SAM" id="MobiDB-lite"/>
    </source>
</evidence>
<dbReference type="EMBL" id="CP130954">
    <property type="protein sequence ID" value="WLF51359.1"/>
    <property type="molecule type" value="Genomic_DNA"/>
</dbReference>
<dbReference type="AlphaFoldDB" id="A0AAX3YSA4"/>
<evidence type="ECO:0000313" key="3">
    <source>
        <dbReference type="EMBL" id="WLF51359.1"/>
    </source>
</evidence>
<dbReference type="EMBL" id="JAPWIS010000017">
    <property type="protein sequence ID" value="MCZ4587645.1"/>
    <property type="molecule type" value="Genomic_DNA"/>
</dbReference>
<gene>
    <name evidence="2" type="ORF">O4328_28825</name>
    <name evidence="3" type="ORF">Q5707_37435</name>
</gene>
<dbReference type="RefSeq" id="WP_269591997.1">
    <property type="nucleotide sequence ID" value="NZ_CP130954.1"/>
</dbReference>
<evidence type="ECO:0000313" key="2">
    <source>
        <dbReference type="EMBL" id="MCZ4587645.1"/>
    </source>
</evidence>
<evidence type="ECO:0008006" key="6">
    <source>
        <dbReference type="Google" id="ProtNLM"/>
    </source>
</evidence>